<dbReference type="SUPFAM" id="SSF54919">
    <property type="entry name" value="Nucleoside diphosphate kinase, NDK"/>
    <property type="match status" value="1"/>
</dbReference>
<name>I7I8X2_BABMR</name>
<dbReference type="GeneID" id="24424463"/>
<feature type="domain" description="Nucleoside diphosphate kinase-like" evidence="8">
    <location>
        <begin position="4"/>
        <end position="141"/>
    </location>
</feature>
<dbReference type="AlphaFoldDB" id="I7I8X2"/>
<feature type="active site" description="Pros-phosphohistidine intermediate" evidence="6">
    <location>
        <position position="118"/>
    </location>
</feature>
<dbReference type="PRINTS" id="PR01243">
    <property type="entry name" value="NUCDPKINASE"/>
</dbReference>
<dbReference type="HAMAP" id="MF_00451">
    <property type="entry name" value="NDP_kinase"/>
    <property type="match status" value="1"/>
</dbReference>
<dbReference type="FunFam" id="3.30.70.141:FF:000002">
    <property type="entry name" value="Nucleoside diphosphate kinase"/>
    <property type="match status" value="1"/>
</dbReference>
<feature type="binding site" evidence="6">
    <location>
        <position position="88"/>
    </location>
    <ligand>
        <name>ATP</name>
        <dbReference type="ChEBI" id="CHEBI:30616"/>
    </ligand>
</feature>
<dbReference type="Pfam" id="PF00334">
    <property type="entry name" value="NDK"/>
    <property type="match status" value="1"/>
</dbReference>
<evidence type="ECO:0000259" key="8">
    <source>
        <dbReference type="SMART" id="SM00562"/>
    </source>
</evidence>
<dbReference type="Gene3D" id="3.30.70.141">
    <property type="entry name" value="Nucleoside diphosphate kinase-like domain"/>
    <property type="match status" value="1"/>
</dbReference>
<keyword evidence="10" id="KW-1185">Reference proteome</keyword>
<dbReference type="OMA" id="QHYGEHK"/>
<feature type="binding site" evidence="6">
    <location>
        <position position="94"/>
    </location>
    <ligand>
        <name>ATP</name>
        <dbReference type="ChEBI" id="CHEBI:30616"/>
    </ligand>
</feature>
<dbReference type="VEuPathDB" id="PiroplasmaDB:BMR1_02g03405"/>
<dbReference type="EMBL" id="FO082872">
    <property type="protein sequence ID" value="CCF73833.1"/>
    <property type="molecule type" value="Genomic_DNA"/>
</dbReference>
<keyword evidence="5 9" id="KW-0418">Kinase</keyword>
<proteinExistence type="inferred from homology"/>
<reference evidence="9 10" key="1">
    <citation type="journal article" date="2012" name="Nucleic Acids Res.">
        <title>Sequencing of the smallest Apicomplexan genome from the human pathogen Babesia microti.</title>
        <authorList>
            <person name="Cornillot E."/>
            <person name="Hadj-Kaddour K."/>
            <person name="Dassouli A."/>
            <person name="Noel B."/>
            <person name="Ranwez V."/>
            <person name="Vacherie B."/>
            <person name="Augagneur Y."/>
            <person name="Bres V."/>
            <person name="Duclos A."/>
            <person name="Randazzo S."/>
            <person name="Carcy B."/>
            <person name="Debierre-Grockiego F."/>
            <person name="Delbecq S."/>
            <person name="Moubri-Menage K."/>
            <person name="Shams-Eldin H."/>
            <person name="Usmani-Brown S."/>
            <person name="Bringaud F."/>
            <person name="Wincker P."/>
            <person name="Vivares C.P."/>
            <person name="Schwarz R.T."/>
            <person name="Schetters T.P."/>
            <person name="Krause P.J."/>
            <person name="Gorenflot A."/>
            <person name="Berry V."/>
            <person name="Barbe V."/>
            <person name="Ben Mamoun C."/>
        </authorList>
    </citation>
    <scope>NUCLEOTIDE SEQUENCE [LARGE SCALE GENOMIC DNA]</scope>
    <source>
        <strain evidence="9 10">RI</strain>
    </source>
</reference>
<dbReference type="PROSITE" id="PS51374">
    <property type="entry name" value="NDPK_LIKE"/>
    <property type="match status" value="1"/>
</dbReference>
<dbReference type="NCBIfam" id="NF001908">
    <property type="entry name" value="PRK00668.1"/>
    <property type="match status" value="1"/>
</dbReference>
<evidence type="ECO:0000256" key="5">
    <source>
        <dbReference type="ARBA" id="ARBA00022777"/>
    </source>
</evidence>
<dbReference type="CDD" id="cd04413">
    <property type="entry name" value="NDPk_I"/>
    <property type="match status" value="1"/>
</dbReference>
<evidence type="ECO:0000256" key="4">
    <source>
        <dbReference type="ARBA" id="ARBA00022679"/>
    </source>
</evidence>
<dbReference type="InterPro" id="IPR036850">
    <property type="entry name" value="NDK-like_dom_sf"/>
</dbReference>
<comment type="similarity">
    <text evidence="2 6 7">Belongs to the NDK family.</text>
</comment>
<evidence type="ECO:0000256" key="2">
    <source>
        <dbReference type="ARBA" id="ARBA00008142"/>
    </source>
</evidence>
<dbReference type="RefSeq" id="XP_012648442.1">
    <property type="nucleotide sequence ID" value="XM_012792988.1"/>
</dbReference>
<dbReference type="OrthoDB" id="2162449at2759"/>
<gene>
    <name evidence="9" type="ORF">BMR1_02g03405</name>
</gene>
<protein>
    <recommendedName>
        <fullName evidence="3">nucleoside-diphosphate kinase</fullName>
        <ecNumber evidence="3">2.7.4.6</ecNumber>
    </recommendedName>
</protein>
<dbReference type="GO" id="GO:0006228">
    <property type="term" value="P:UTP biosynthetic process"/>
    <property type="evidence" value="ECO:0007669"/>
    <property type="project" value="InterPro"/>
</dbReference>
<dbReference type="InterPro" id="IPR034907">
    <property type="entry name" value="NDK-like_dom"/>
</dbReference>
<dbReference type="GO" id="GO:0004550">
    <property type="term" value="F:nucleoside diphosphate kinase activity"/>
    <property type="evidence" value="ECO:0007669"/>
    <property type="project" value="UniProtKB-EC"/>
</dbReference>
<dbReference type="KEGG" id="bmic:BMR1_02g03405"/>
<dbReference type="GO" id="GO:0006183">
    <property type="term" value="P:GTP biosynthetic process"/>
    <property type="evidence" value="ECO:0007669"/>
    <property type="project" value="InterPro"/>
</dbReference>
<evidence type="ECO:0000256" key="1">
    <source>
        <dbReference type="ARBA" id="ARBA00001946"/>
    </source>
</evidence>
<accession>I7I8X2</accession>
<reference evidence="9 10" key="2">
    <citation type="journal article" date="2013" name="PLoS ONE">
        <title>Whole genome mapping and re-organization of the nuclear and mitochondrial genomes of Babesia microti isolates.</title>
        <authorList>
            <person name="Cornillot E."/>
            <person name="Dassouli A."/>
            <person name="Garg A."/>
            <person name="Pachikara N."/>
            <person name="Randazzo S."/>
            <person name="Depoix D."/>
            <person name="Carcy B."/>
            <person name="Delbecq S."/>
            <person name="Frutos R."/>
            <person name="Silva J.C."/>
            <person name="Sutton R."/>
            <person name="Krause P.J."/>
            <person name="Mamoun C.B."/>
        </authorList>
    </citation>
    <scope>NUCLEOTIDE SEQUENCE [LARGE SCALE GENOMIC DNA]</scope>
    <source>
        <strain evidence="9 10">RI</strain>
    </source>
</reference>
<keyword evidence="4 9" id="KW-0808">Transferase</keyword>
<dbReference type="SMART" id="SM00562">
    <property type="entry name" value="NDK"/>
    <property type="match status" value="1"/>
</dbReference>
<evidence type="ECO:0000313" key="9">
    <source>
        <dbReference type="EMBL" id="CCF73833.1"/>
    </source>
</evidence>
<comment type="cofactor">
    <cofactor evidence="1">
        <name>Mg(2+)</name>
        <dbReference type="ChEBI" id="CHEBI:18420"/>
    </cofactor>
</comment>
<dbReference type="Proteomes" id="UP000002899">
    <property type="component" value="Chromosome II"/>
</dbReference>
<reference evidence="9 10" key="3">
    <citation type="journal article" date="2016" name="Sci. Rep.">
        <title>Genome-wide diversity and gene expression profiling of Babesia microti isolates identify polymorphic genes that mediate host-pathogen interactions.</title>
        <authorList>
            <person name="Silva J.C."/>
            <person name="Cornillot E."/>
            <person name="McCracken C."/>
            <person name="Usmani-Brown S."/>
            <person name="Dwivedi A."/>
            <person name="Ifeonu O.O."/>
            <person name="Crabtree J."/>
            <person name="Gotia H.T."/>
            <person name="Virji A.Z."/>
            <person name="Reynes C."/>
            <person name="Colinge J."/>
            <person name="Kumar V."/>
            <person name="Lawres L."/>
            <person name="Pazzi J.E."/>
            <person name="Pablo J.V."/>
            <person name="Hung C."/>
            <person name="Brancato J."/>
            <person name="Kumari P."/>
            <person name="Orvis J."/>
            <person name="Tretina K."/>
            <person name="Chibucos M."/>
            <person name="Ott S."/>
            <person name="Sadzewicz L."/>
            <person name="Sengamalay N."/>
            <person name="Shetty A.C."/>
            <person name="Su Q."/>
            <person name="Tallon L."/>
            <person name="Fraser C.M."/>
            <person name="Frutos R."/>
            <person name="Molina D.M."/>
            <person name="Krause P.J."/>
            <person name="Ben Mamoun C."/>
        </authorList>
    </citation>
    <scope>NUCLEOTIDE SEQUENCE [LARGE SCALE GENOMIC DNA]</scope>
    <source>
        <strain evidence="9 10">RI</strain>
    </source>
</reference>
<feature type="binding site" evidence="6">
    <location>
        <position position="105"/>
    </location>
    <ligand>
        <name>ATP</name>
        <dbReference type="ChEBI" id="CHEBI:30616"/>
    </ligand>
</feature>
<evidence type="ECO:0000256" key="7">
    <source>
        <dbReference type="RuleBase" id="RU004011"/>
    </source>
</evidence>
<dbReference type="PANTHER" id="PTHR11349">
    <property type="entry name" value="NUCLEOSIDE DIPHOSPHATE KINASE"/>
    <property type="match status" value="1"/>
</dbReference>
<sequence length="142" mass="15888">MGTVEKSFIMIKPDGVRKGLIGEIISRFEKRGFKMNEGKLVMPKKEIVKQHYAEHIDKPFFDDLINFIIDGPVFISVWSGKNVVSIARTMLGATNPENAAPGTIRGDYAIEVRENICHASDTVESAEREIAIWFGYGVNSEL</sequence>
<organism evidence="9 10">
    <name type="scientific">Babesia microti (strain RI)</name>
    <dbReference type="NCBI Taxonomy" id="1133968"/>
    <lineage>
        <taxon>Eukaryota</taxon>
        <taxon>Sar</taxon>
        <taxon>Alveolata</taxon>
        <taxon>Apicomplexa</taxon>
        <taxon>Aconoidasida</taxon>
        <taxon>Piroplasmida</taxon>
        <taxon>Babesiidae</taxon>
        <taxon>Babesia</taxon>
    </lineage>
</organism>
<evidence type="ECO:0000256" key="6">
    <source>
        <dbReference type="PROSITE-ProRule" id="PRU00706"/>
    </source>
</evidence>
<feature type="binding site" evidence="6">
    <location>
        <position position="60"/>
    </location>
    <ligand>
        <name>ATP</name>
        <dbReference type="ChEBI" id="CHEBI:30616"/>
    </ligand>
</feature>
<dbReference type="GO" id="GO:0006241">
    <property type="term" value="P:CTP biosynthetic process"/>
    <property type="evidence" value="ECO:0007669"/>
    <property type="project" value="InterPro"/>
</dbReference>
<dbReference type="InterPro" id="IPR001564">
    <property type="entry name" value="Nucleoside_diP_kinase"/>
</dbReference>
<dbReference type="EC" id="2.7.4.6" evidence="3"/>
<feature type="binding site" evidence="6">
    <location>
        <position position="12"/>
    </location>
    <ligand>
        <name>ATP</name>
        <dbReference type="ChEBI" id="CHEBI:30616"/>
    </ligand>
</feature>
<evidence type="ECO:0000313" key="10">
    <source>
        <dbReference type="Proteomes" id="UP000002899"/>
    </source>
</evidence>
<evidence type="ECO:0000256" key="3">
    <source>
        <dbReference type="ARBA" id="ARBA00012966"/>
    </source>
</evidence>
<feature type="binding site" evidence="6">
    <location>
        <position position="115"/>
    </location>
    <ligand>
        <name>ATP</name>
        <dbReference type="ChEBI" id="CHEBI:30616"/>
    </ligand>
</feature>